<keyword evidence="7" id="KW-0812">Transmembrane</keyword>
<keyword evidence="10" id="KW-1185">Reference proteome</keyword>
<evidence type="ECO:0000313" key="10">
    <source>
        <dbReference type="Proteomes" id="UP000290365"/>
    </source>
</evidence>
<dbReference type="Proteomes" id="UP000290365">
    <property type="component" value="Chromosome"/>
</dbReference>
<dbReference type="CDD" id="cd00082">
    <property type="entry name" value="HisKA"/>
    <property type="match status" value="1"/>
</dbReference>
<keyword evidence="3" id="KW-0597">Phosphoprotein</keyword>
<dbReference type="InterPro" id="IPR036890">
    <property type="entry name" value="HATPase_C_sf"/>
</dbReference>
<keyword evidence="7" id="KW-0472">Membrane</keyword>
<dbReference type="SMART" id="SM00388">
    <property type="entry name" value="HisKA"/>
    <property type="match status" value="1"/>
</dbReference>
<dbReference type="SMART" id="SM00387">
    <property type="entry name" value="HATPase_c"/>
    <property type="match status" value="1"/>
</dbReference>
<evidence type="ECO:0000259" key="8">
    <source>
        <dbReference type="PROSITE" id="PS50109"/>
    </source>
</evidence>
<dbReference type="KEGG" id="kbs:EPA93_47060"/>
<dbReference type="Pfam" id="PF00512">
    <property type="entry name" value="HisKA"/>
    <property type="match status" value="1"/>
</dbReference>
<proteinExistence type="predicted"/>
<evidence type="ECO:0000256" key="5">
    <source>
        <dbReference type="ARBA" id="ARBA00022777"/>
    </source>
</evidence>
<dbReference type="InterPro" id="IPR003661">
    <property type="entry name" value="HisK_dim/P_dom"/>
</dbReference>
<dbReference type="EC" id="2.7.13.3" evidence="2"/>
<sequence>MSTPGFRPRWPFRSKRITEPGAAMFAKLRTHLTLWYTAILGGTILLFGLALYFGTQQMLFAPVQAQLARQARQLQQAWQVAGTCPLDASFPSTAALQIERSAPEKRTRTADNTFSDTFVQVVYNSSFVCATADGKPAQAIGHVQPQVQGIISIRQTARQGQPIQIVEESGQGGQWAWYSVPVYTAQTYSSAGQLLGVAQVGESVKVQNDALQILLLLLCSVGVLALGVASLGGQFLANRSLAPARLAFQRQRDFIANASHELRTPLALLRADAEVLLRKREQLRQDDVELLEDIVAEASHMSKLATNMLTLARLDAGKIHMEHDIINLADLAEEVVERSEALARQKDLTLTLENQGAALVLGDRTMLEQMMLILLDNAIKYNEHGGKVSIRTFIAQERANFEVHDTGIGIAPEHIPHLGERFYCVDQARTHETSGSGLGLSIAKDIVSAHEGKLSFTSALKQGTTATFSMPAVDITA</sequence>
<organism evidence="9 10">
    <name type="scientific">Ktedonosporobacter rubrisoli</name>
    <dbReference type="NCBI Taxonomy" id="2509675"/>
    <lineage>
        <taxon>Bacteria</taxon>
        <taxon>Bacillati</taxon>
        <taxon>Chloroflexota</taxon>
        <taxon>Ktedonobacteria</taxon>
        <taxon>Ktedonobacterales</taxon>
        <taxon>Ktedonosporobacteraceae</taxon>
        <taxon>Ktedonosporobacter</taxon>
    </lineage>
</organism>
<evidence type="ECO:0000256" key="2">
    <source>
        <dbReference type="ARBA" id="ARBA00012438"/>
    </source>
</evidence>
<dbReference type="OrthoDB" id="9813151at2"/>
<dbReference type="Pfam" id="PF02518">
    <property type="entry name" value="HATPase_c"/>
    <property type="match status" value="1"/>
</dbReference>
<dbReference type="PROSITE" id="PS50109">
    <property type="entry name" value="HIS_KIN"/>
    <property type="match status" value="1"/>
</dbReference>
<evidence type="ECO:0000256" key="3">
    <source>
        <dbReference type="ARBA" id="ARBA00022553"/>
    </source>
</evidence>
<keyword evidence="4" id="KW-0808">Transferase</keyword>
<keyword evidence="5" id="KW-0418">Kinase</keyword>
<feature type="transmembrane region" description="Helical" evidence="7">
    <location>
        <begin position="34"/>
        <end position="54"/>
    </location>
</feature>
<dbReference type="SUPFAM" id="SSF47384">
    <property type="entry name" value="Homodimeric domain of signal transducing histidine kinase"/>
    <property type="match status" value="1"/>
</dbReference>
<evidence type="ECO:0000256" key="4">
    <source>
        <dbReference type="ARBA" id="ARBA00022679"/>
    </source>
</evidence>
<dbReference type="EMBL" id="CP035758">
    <property type="protein sequence ID" value="QBD83124.1"/>
    <property type="molecule type" value="Genomic_DNA"/>
</dbReference>
<evidence type="ECO:0000313" key="9">
    <source>
        <dbReference type="EMBL" id="QBD83124.1"/>
    </source>
</evidence>
<keyword evidence="6" id="KW-0902">Two-component regulatory system</keyword>
<dbReference type="Gene3D" id="1.10.287.130">
    <property type="match status" value="1"/>
</dbReference>
<protein>
    <recommendedName>
        <fullName evidence="2">histidine kinase</fullName>
        <ecNumber evidence="2">2.7.13.3</ecNumber>
    </recommendedName>
</protein>
<dbReference type="PANTHER" id="PTHR43711:SF1">
    <property type="entry name" value="HISTIDINE KINASE 1"/>
    <property type="match status" value="1"/>
</dbReference>
<accession>A0A4P6K4K1</accession>
<dbReference type="AlphaFoldDB" id="A0A4P6K4K1"/>
<evidence type="ECO:0000256" key="1">
    <source>
        <dbReference type="ARBA" id="ARBA00000085"/>
    </source>
</evidence>
<keyword evidence="7" id="KW-1133">Transmembrane helix</keyword>
<dbReference type="PRINTS" id="PR00344">
    <property type="entry name" value="BCTRLSENSOR"/>
</dbReference>
<dbReference type="GO" id="GO:0000155">
    <property type="term" value="F:phosphorelay sensor kinase activity"/>
    <property type="evidence" value="ECO:0007669"/>
    <property type="project" value="InterPro"/>
</dbReference>
<evidence type="ECO:0000256" key="7">
    <source>
        <dbReference type="SAM" id="Phobius"/>
    </source>
</evidence>
<dbReference type="InterPro" id="IPR050736">
    <property type="entry name" value="Sensor_HK_Regulatory"/>
</dbReference>
<dbReference type="InterPro" id="IPR036097">
    <property type="entry name" value="HisK_dim/P_sf"/>
</dbReference>
<reference evidence="9 10" key="1">
    <citation type="submission" date="2019-01" db="EMBL/GenBank/DDBJ databases">
        <title>Ktedonosporobacter rubrisoli SCAWS-G2.</title>
        <authorList>
            <person name="Huang Y."/>
            <person name="Yan B."/>
        </authorList>
    </citation>
    <scope>NUCLEOTIDE SEQUENCE [LARGE SCALE GENOMIC DNA]</scope>
    <source>
        <strain evidence="9 10">SCAWS-G2</strain>
    </source>
</reference>
<dbReference type="Gene3D" id="3.30.565.10">
    <property type="entry name" value="Histidine kinase-like ATPase, C-terminal domain"/>
    <property type="match status" value="1"/>
</dbReference>
<dbReference type="SUPFAM" id="SSF55874">
    <property type="entry name" value="ATPase domain of HSP90 chaperone/DNA topoisomerase II/histidine kinase"/>
    <property type="match status" value="1"/>
</dbReference>
<dbReference type="PANTHER" id="PTHR43711">
    <property type="entry name" value="TWO-COMPONENT HISTIDINE KINASE"/>
    <property type="match status" value="1"/>
</dbReference>
<comment type="catalytic activity">
    <reaction evidence="1">
        <text>ATP + protein L-histidine = ADP + protein N-phospho-L-histidine.</text>
        <dbReference type="EC" id="2.7.13.3"/>
    </reaction>
</comment>
<dbReference type="InterPro" id="IPR004358">
    <property type="entry name" value="Sig_transdc_His_kin-like_C"/>
</dbReference>
<evidence type="ECO:0000256" key="6">
    <source>
        <dbReference type="ARBA" id="ARBA00023012"/>
    </source>
</evidence>
<dbReference type="RefSeq" id="WP_129894191.1">
    <property type="nucleotide sequence ID" value="NZ_CP035758.1"/>
</dbReference>
<feature type="transmembrane region" description="Helical" evidence="7">
    <location>
        <begin position="213"/>
        <end position="237"/>
    </location>
</feature>
<name>A0A4P6K4K1_KTERU</name>
<dbReference type="InterPro" id="IPR005467">
    <property type="entry name" value="His_kinase_dom"/>
</dbReference>
<dbReference type="FunFam" id="3.30.565.10:FF:000006">
    <property type="entry name" value="Sensor histidine kinase WalK"/>
    <property type="match status" value="1"/>
</dbReference>
<feature type="domain" description="Histidine kinase" evidence="8">
    <location>
        <begin position="257"/>
        <end position="474"/>
    </location>
</feature>
<gene>
    <name evidence="9" type="ORF">EPA93_47060</name>
</gene>
<dbReference type="InterPro" id="IPR003594">
    <property type="entry name" value="HATPase_dom"/>
</dbReference>